<evidence type="ECO:0000313" key="3">
    <source>
        <dbReference type="WBParaSite" id="Hba_03282"/>
    </source>
</evidence>
<keyword evidence="1" id="KW-1133">Transmembrane helix</keyword>
<keyword evidence="2" id="KW-1185">Reference proteome</keyword>
<feature type="transmembrane region" description="Helical" evidence="1">
    <location>
        <begin position="51"/>
        <end position="83"/>
    </location>
</feature>
<name>A0A1I7WEB2_HETBA</name>
<dbReference type="AlphaFoldDB" id="A0A1I7WEB2"/>
<dbReference type="Proteomes" id="UP000095283">
    <property type="component" value="Unplaced"/>
</dbReference>
<evidence type="ECO:0000256" key="1">
    <source>
        <dbReference type="SAM" id="Phobius"/>
    </source>
</evidence>
<organism evidence="2 3">
    <name type="scientific">Heterorhabditis bacteriophora</name>
    <name type="common">Entomopathogenic nematode worm</name>
    <dbReference type="NCBI Taxonomy" id="37862"/>
    <lineage>
        <taxon>Eukaryota</taxon>
        <taxon>Metazoa</taxon>
        <taxon>Ecdysozoa</taxon>
        <taxon>Nematoda</taxon>
        <taxon>Chromadorea</taxon>
        <taxon>Rhabditida</taxon>
        <taxon>Rhabditina</taxon>
        <taxon>Rhabditomorpha</taxon>
        <taxon>Strongyloidea</taxon>
        <taxon>Heterorhabditidae</taxon>
        <taxon>Heterorhabditis</taxon>
    </lineage>
</organism>
<protein>
    <submittedName>
        <fullName evidence="3">Uncharacterized protein</fullName>
    </submittedName>
</protein>
<dbReference type="WBParaSite" id="Hba_03282">
    <property type="protein sequence ID" value="Hba_03282"/>
    <property type="gene ID" value="Hba_03282"/>
</dbReference>
<reference evidence="3" key="1">
    <citation type="submission" date="2016-11" db="UniProtKB">
        <authorList>
            <consortium name="WormBaseParasite"/>
        </authorList>
    </citation>
    <scope>IDENTIFICATION</scope>
</reference>
<keyword evidence="1" id="KW-0472">Membrane</keyword>
<keyword evidence="1" id="KW-0812">Transmembrane</keyword>
<accession>A0A1I7WEB2</accession>
<sequence>MDLLVEPEVEKYNYFEGNCTRSKSNDQLRNHLILIFKYILVPYLKQTRLALIFYSFSLLVFVFVFNCFTLTGGIVLFNLFIIFL</sequence>
<proteinExistence type="predicted"/>
<evidence type="ECO:0000313" key="2">
    <source>
        <dbReference type="Proteomes" id="UP000095283"/>
    </source>
</evidence>